<reference evidence="1" key="1">
    <citation type="submission" date="2023-08" db="EMBL/GenBank/DDBJ databases">
        <title>A de novo genome assembly of Solanum verrucosum Schlechtendal, a Mexican diploid species geographically isolated from the other diploid A-genome species in potato relatives.</title>
        <authorList>
            <person name="Hosaka K."/>
        </authorList>
    </citation>
    <scope>NUCLEOTIDE SEQUENCE</scope>
    <source>
        <tissue evidence="1">Young leaves</tissue>
    </source>
</reference>
<keyword evidence="2" id="KW-1185">Reference proteome</keyword>
<accession>A0AAF0PV77</accession>
<proteinExistence type="predicted"/>
<name>A0AAF0PV77_SOLVR</name>
<protein>
    <submittedName>
        <fullName evidence="1">Uncharacterized protein</fullName>
    </submittedName>
</protein>
<dbReference type="Proteomes" id="UP001234989">
    <property type="component" value="Chromosome 1"/>
</dbReference>
<evidence type="ECO:0000313" key="2">
    <source>
        <dbReference type="Proteomes" id="UP001234989"/>
    </source>
</evidence>
<evidence type="ECO:0000313" key="1">
    <source>
        <dbReference type="EMBL" id="WMV11472.1"/>
    </source>
</evidence>
<dbReference type="AlphaFoldDB" id="A0AAF0PV77"/>
<organism evidence="1 2">
    <name type="scientific">Solanum verrucosum</name>
    <dbReference type="NCBI Taxonomy" id="315347"/>
    <lineage>
        <taxon>Eukaryota</taxon>
        <taxon>Viridiplantae</taxon>
        <taxon>Streptophyta</taxon>
        <taxon>Embryophyta</taxon>
        <taxon>Tracheophyta</taxon>
        <taxon>Spermatophyta</taxon>
        <taxon>Magnoliopsida</taxon>
        <taxon>eudicotyledons</taxon>
        <taxon>Gunneridae</taxon>
        <taxon>Pentapetalae</taxon>
        <taxon>asterids</taxon>
        <taxon>lamiids</taxon>
        <taxon>Solanales</taxon>
        <taxon>Solanaceae</taxon>
        <taxon>Solanoideae</taxon>
        <taxon>Solaneae</taxon>
        <taxon>Solanum</taxon>
    </lineage>
</organism>
<dbReference type="EMBL" id="CP133612">
    <property type="protein sequence ID" value="WMV11472.1"/>
    <property type="molecule type" value="Genomic_DNA"/>
</dbReference>
<sequence length="118" mass="13313">MSATARNNRSASFQTMQSQQELHYDASDYLTIMTVACFTVHSIEVRNSLHFVKTWGGQGKCCWKLNDKSGADIAKLLLIDSHDSVNKSIFQRRRRFCGCQLMAEVCVTSVQKQVGSYV</sequence>
<gene>
    <name evidence="1" type="ORF">MTR67_004857</name>
</gene>